<dbReference type="Proteomes" id="UP000243217">
    <property type="component" value="Unassembled WGS sequence"/>
</dbReference>
<evidence type="ECO:0000256" key="7">
    <source>
        <dbReference type="ARBA" id="ARBA00022723"/>
    </source>
</evidence>
<keyword evidence="4 15" id="KW-0808">Transferase</keyword>
<comment type="catalytic activity">
    <reaction evidence="12">
        <text>a 5'-end ribonucleotide-tRNA(His) + GTP + ATP + H2O = a 5'-end phospho-guanosine-ribonucleotide-tRNA(His) + AMP + 2 diphosphate + H(+)</text>
        <dbReference type="Rhea" id="RHEA:54564"/>
        <dbReference type="Rhea" id="RHEA-COMP:14193"/>
        <dbReference type="Rhea" id="RHEA-COMP:14917"/>
        <dbReference type="ChEBI" id="CHEBI:15377"/>
        <dbReference type="ChEBI" id="CHEBI:15378"/>
        <dbReference type="ChEBI" id="CHEBI:30616"/>
        <dbReference type="ChEBI" id="CHEBI:33019"/>
        <dbReference type="ChEBI" id="CHEBI:37565"/>
        <dbReference type="ChEBI" id="CHEBI:138282"/>
        <dbReference type="ChEBI" id="CHEBI:141847"/>
        <dbReference type="ChEBI" id="CHEBI:456215"/>
        <dbReference type="EC" id="2.7.7.79"/>
    </reaction>
</comment>
<dbReference type="AlphaFoldDB" id="A0A1V9ZWB4"/>
<evidence type="ECO:0000256" key="9">
    <source>
        <dbReference type="ARBA" id="ARBA00022842"/>
    </source>
</evidence>
<dbReference type="GO" id="GO:0006400">
    <property type="term" value="P:tRNA modification"/>
    <property type="evidence" value="ECO:0007669"/>
    <property type="project" value="InterPro"/>
</dbReference>
<evidence type="ECO:0000256" key="11">
    <source>
        <dbReference type="ARBA" id="ARBA00032480"/>
    </source>
</evidence>
<feature type="domain" description="tRNAHis guanylyltransferase catalytic" evidence="13">
    <location>
        <begin position="228"/>
        <end position="357"/>
    </location>
</feature>
<dbReference type="InterPro" id="IPR025845">
    <property type="entry name" value="Thg1_C_dom"/>
</dbReference>
<gene>
    <name evidence="15" type="ORF">THRCLA_05317</name>
</gene>
<evidence type="ECO:0000256" key="10">
    <source>
        <dbReference type="ARBA" id="ARBA00023134"/>
    </source>
</evidence>
<keyword evidence="16" id="KW-1185">Reference proteome</keyword>
<dbReference type="OrthoDB" id="62560at2759"/>
<reference evidence="15 16" key="1">
    <citation type="journal article" date="2014" name="Genome Biol. Evol.">
        <title>The secreted proteins of Achlya hypogyna and Thraustotheca clavata identify the ancestral oomycete secretome and reveal gene acquisitions by horizontal gene transfer.</title>
        <authorList>
            <person name="Misner I."/>
            <person name="Blouin N."/>
            <person name="Leonard G."/>
            <person name="Richards T.A."/>
            <person name="Lane C.E."/>
        </authorList>
    </citation>
    <scope>NUCLEOTIDE SEQUENCE [LARGE SCALE GENOMIC DNA]</scope>
    <source>
        <strain evidence="15 16">ATCC 34112</strain>
    </source>
</reference>
<keyword evidence="5" id="KW-0819">tRNA processing</keyword>
<name>A0A1V9ZWB4_9STRA</name>
<dbReference type="FunFam" id="3.30.70.3000:FF:000001">
    <property type="entry name" value="tRNA(His) guanylyltransferase"/>
    <property type="match status" value="1"/>
</dbReference>
<evidence type="ECO:0000313" key="16">
    <source>
        <dbReference type="Proteomes" id="UP000243217"/>
    </source>
</evidence>
<dbReference type="PANTHER" id="PTHR12729:SF6">
    <property type="entry name" value="TRNA(HIS) GUANYLYLTRANSFERASE-RELATED"/>
    <property type="match status" value="1"/>
</dbReference>
<evidence type="ECO:0000256" key="2">
    <source>
        <dbReference type="ARBA" id="ARBA00010113"/>
    </source>
</evidence>
<evidence type="ECO:0000256" key="6">
    <source>
        <dbReference type="ARBA" id="ARBA00022695"/>
    </source>
</evidence>
<dbReference type="EC" id="2.7.7.79" evidence="3"/>
<dbReference type="InterPro" id="IPR025633">
    <property type="entry name" value="DUF4291"/>
</dbReference>
<accession>A0A1V9ZWB4</accession>
<dbReference type="InterPro" id="IPR038469">
    <property type="entry name" value="tRNAHis_GuaTrfase_Thg1_sf"/>
</dbReference>
<evidence type="ECO:0000256" key="4">
    <source>
        <dbReference type="ARBA" id="ARBA00022679"/>
    </source>
</evidence>
<dbReference type="InterPro" id="IPR024956">
    <property type="entry name" value="tRNAHis_GuaTrfase_cat"/>
</dbReference>
<dbReference type="GO" id="GO:0008193">
    <property type="term" value="F:tRNA guanylyltransferase activity"/>
    <property type="evidence" value="ECO:0007669"/>
    <property type="project" value="UniProtKB-EC"/>
</dbReference>
<keyword evidence="8" id="KW-0547">Nucleotide-binding</keyword>
<keyword evidence="10" id="KW-0342">GTP-binding</keyword>
<evidence type="ECO:0000256" key="8">
    <source>
        <dbReference type="ARBA" id="ARBA00022741"/>
    </source>
</evidence>
<keyword evidence="9" id="KW-0460">Magnesium</keyword>
<evidence type="ECO:0000259" key="14">
    <source>
        <dbReference type="Pfam" id="PF14413"/>
    </source>
</evidence>
<dbReference type="Gene3D" id="3.30.70.3000">
    <property type="match status" value="1"/>
</dbReference>
<evidence type="ECO:0000256" key="5">
    <source>
        <dbReference type="ARBA" id="ARBA00022694"/>
    </source>
</evidence>
<proteinExistence type="inferred from homology"/>
<comment type="similarity">
    <text evidence="2">Belongs to the tRNA(His) guanylyltransferase family.</text>
</comment>
<dbReference type="GO" id="GO:0000287">
    <property type="term" value="F:magnesium ion binding"/>
    <property type="evidence" value="ECO:0007669"/>
    <property type="project" value="InterPro"/>
</dbReference>
<protein>
    <recommendedName>
        <fullName evidence="3">tRNA(His) guanylyltransferase</fullName>
        <ecNumber evidence="3">2.7.7.79</ecNumber>
    </recommendedName>
    <alternativeName>
        <fullName evidence="11">tRNA-histidine guanylyltransferase</fullName>
    </alternativeName>
</protein>
<comment type="cofactor">
    <cofactor evidence="1">
        <name>Mg(2+)</name>
        <dbReference type="ChEBI" id="CHEBI:18420"/>
    </cofactor>
</comment>
<dbReference type="Pfam" id="PF14413">
    <property type="entry name" value="Thg1C"/>
    <property type="match status" value="1"/>
</dbReference>
<organism evidence="15 16">
    <name type="scientific">Thraustotheca clavata</name>
    <dbReference type="NCBI Taxonomy" id="74557"/>
    <lineage>
        <taxon>Eukaryota</taxon>
        <taxon>Sar</taxon>
        <taxon>Stramenopiles</taxon>
        <taxon>Oomycota</taxon>
        <taxon>Saprolegniomycetes</taxon>
        <taxon>Saprolegniales</taxon>
        <taxon>Achlyaceae</taxon>
        <taxon>Thraustotheca</taxon>
    </lineage>
</organism>
<dbReference type="PANTHER" id="PTHR12729">
    <property type="entry name" value="TRNA(HIS) GUANYLYLTRANSFERASE-RELATED"/>
    <property type="match status" value="1"/>
</dbReference>
<keyword evidence="7" id="KW-0479">Metal-binding</keyword>
<dbReference type="GO" id="GO:0005525">
    <property type="term" value="F:GTP binding"/>
    <property type="evidence" value="ECO:0007669"/>
    <property type="project" value="UniProtKB-KW"/>
</dbReference>
<dbReference type="Pfam" id="PF04446">
    <property type="entry name" value="Thg1"/>
    <property type="match status" value="1"/>
</dbReference>
<evidence type="ECO:0000256" key="3">
    <source>
        <dbReference type="ARBA" id="ARBA00012511"/>
    </source>
</evidence>
<dbReference type="Pfam" id="PF14124">
    <property type="entry name" value="DUF4291"/>
    <property type="match status" value="1"/>
</dbReference>
<dbReference type="InterPro" id="IPR007537">
    <property type="entry name" value="tRNAHis_GuaTrfase_Thg1"/>
</dbReference>
<feature type="domain" description="Thg1 C-terminal" evidence="14">
    <location>
        <begin position="360"/>
        <end position="440"/>
    </location>
</feature>
<evidence type="ECO:0000259" key="13">
    <source>
        <dbReference type="Pfam" id="PF04446"/>
    </source>
</evidence>
<evidence type="ECO:0000256" key="12">
    <source>
        <dbReference type="ARBA" id="ARBA00047281"/>
    </source>
</evidence>
<evidence type="ECO:0000256" key="1">
    <source>
        <dbReference type="ARBA" id="ARBA00001946"/>
    </source>
</evidence>
<dbReference type="EMBL" id="JNBS01001159">
    <property type="protein sequence ID" value="OQS02297.1"/>
    <property type="molecule type" value="Genomic_DNA"/>
</dbReference>
<comment type="caution">
    <text evidence="15">The sequence shown here is derived from an EMBL/GenBank/DDBJ whole genome shotgun (WGS) entry which is preliminary data.</text>
</comment>
<sequence>MELNFELYNEAKSHWPKSGRVILAHQTDSHIVVYQAFNDRIADALITAKSFHDPIVAQSGFSMTRMTWIKPNFLWMMYRSKWATSKYQERIIAIWVKKEGFNSLISNGVYSSCAHPLLKEEWMEQILTSNIRLQWDPDHFPNGTRHPTRRAIQIGLRGESLIDFSKNMVDDIIDMTDFVNQQRELLEANDMENLKVPKERLCSHYLRQVILIGMVKSTVHLTMANSRYEYVKQFEMPDPVLRNTWIVVRVDGKGFHKFTHTHEYSKPNDERGLGLMNRAAMSVMQEFGDIFLAYGQSDEYSFIISKTSQLYNRRSTKLASTFVSLFTSAFVFYWNEFFPNTKLQYPPAFDSRVVCYPSDKNLRDYLSWRQVDCHINNLYNTCFCALVQSGETKTDAEALLRQTQSKDKQELLFSKFGINYNNLEPMFKRGSLLLRQNKTITLYHDDVIKNAFWTERPHLLE</sequence>
<evidence type="ECO:0000313" key="15">
    <source>
        <dbReference type="EMBL" id="OQS02297.1"/>
    </source>
</evidence>
<dbReference type="STRING" id="74557.A0A1V9ZWB4"/>
<keyword evidence="6 15" id="KW-0548">Nucleotidyltransferase</keyword>